<protein>
    <submittedName>
        <fullName evidence="2">Uncharacterized protein</fullName>
    </submittedName>
</protein>
<comment type="caution">
    <text evidence="2">The sequence shown here is derived from an EMBL/GenBank/DDBJ whole genome shotgun (WGS) entry which is preliminary data.</text>
</comment>
<accession>A0AA36DCD2</accession>
<organism evidence="2 3">
    <name type="scientific">Mesorhabditis spiculigera</name>
    <dbReference type="NCBI Taxonomy" id="96644"/>
    <lineage>
        <taxon>Eukaryota</taxon>
        <taxon>Metazoa</taxon>
        <taxon>Ecdysozoa</taxon>
        <taxon>Nematoda</taxon>
        <taxon>Chromadorea</taxon>
        <taxon>Rhabditida</taxon>
        <taxon>Rhabditina</taxon>
        <taxon>Rhabditomorpha</taxon>
        <taxon>Rhabditoidea</taxon>
        <taxon>Rhabditidae</taxon>
        <taxon>Mesorhabditinae</taxon>
        <taxon>Mesorhabditis</taxon>
    </lineage>
</organism>
<proteinExistence type="predicted"/>
<dbReference type="Proteomes" id="UP001177023">
    <property type="component" value="Unassembled WGS sequence"/>
</dbReference>
<keyword evidence="1" id="KW-0732">Signal</keyword>
<feature type="non-terminal residue" evidence="2">
    <location>
        <position position="133"/>
    </location>
</feature>
<dbReference type="Gene3D" id="3.90.20.10">
    <property type="match status" value="1"/>
</dbReference>
<dbReference type="AlphaFoldDB" id="A0AA36DCD2"/>
<sequence>MRNHLLLSFCALALGQLGAAVNADDQSLGHGDPANFEALQAKPLLDGISLGSDPSLYKRFDTFKRFEPYQKRFEPFNELKRFDPYSKRFDPYSKRFDGYNKRFDGYNKRFDGYNKRFDPYSKRFDGYMKRFEP</sequence>
<dbReference type="EMBL" id="CATQJA010002665">
    <property type="protein sequence ID" value="CAJ0583665.1"/>
    <property type="molecule type" value="Genomic_DNA"/>
</dbReference>
<evidence type="ECO:0000313" key="2">
    <source>
        <dbReference type="EMBL" id="CAJ0583665.1"/>
    </source>
</evidence>
<name>A0AA36DCD2_9BILA</name>
<gene>
    <name evidence="2" type="ORF">MSPICULIGERA_LOCUS21736</name>
</gene>
<reference evidence="2" key="1">
    <citation type="submission" date="2023-06" db="EMBL/GenBank/DDBJ databases">
        <authorList>
            <person name="Delattre M."/>
        </authorList>
    </citation>
    <scope>NUCLEOTIDE SEQUENCE</scope>
    <source>
        <strain evidence="2">AF72</strain>
    </source>
</reference>
<feature type="chain" id="PRO_5041457909" evidence="1">
    <location>
        <begin position="21"/>
        <end position="133"/>
    </location>
</feature>
<evidence type="ECO:0000313" key="3">
    <source>
        <dbReference type="Proteomes" id="UP001177023"/>
    </source>
</evidence>
<keyword evidence="3" id="KW-1185">Reference proteome</keyword>
<evidence type="ECO:0000256" key="1">
    <source>
        <dbReference type="SAM" id="SignalP"/>
    </source>
</evidence>
<feature type="signal peptide" evidence="1">
    <location>
        <begin position="1"/>
        <end position="20"/>
    </location>
</feature>